<comment type="similarity">
    <text evidence="2">Belongs to the MscS (TC 1.A.23) family.</text>
</comment>
<feature type="transmembrane region" description="Helical" evidence="3">
    <location>
        <begin position="141"/>
        <end position="162"/>
    </location>
</feature>
<keyword evidence="3" id="KW-1133">Transmembrane helix</keyword>
<organism evidence="4 5">
    <name type="scientific">Spinacia oleracea</name>
    <name type="common">Spinach</name>
    <dbReference type="NCBI Taxonomy" id="3562"/>
    <lineage>
        <taxon>Eukaryota</taxon>
        <taxon>Viridiplantae</taxon>
        <taxon>Streptophyta</taxon>
        <taxon>Embryophyta</taxon>
        <taxon>Tracheophyta</taxon>
        <taxon>Spermatophyta</taxon>
        <taxon>Magnoliopsida</taxon>
        <taxon>eudicotyledons</taxon>
        <taxon>Gunneridae</taxon>
        <taxon>Pentapetalae</taxon>
        <taxon>Caryophyllales</taxon>
        <taxon>Chenopodiaceae</taxon>
        <taxon>Chenopodioideae</taxon>
        <taxon>Anserineae</taxon>
        <taxon>Spinacia</taxon>
    </lineage>
</organism>
<feature type="transmembrane region" description="Helical" evidence="3">
    <location>
        <begin position="705"/>
        <end position="726"/>
    </location>
</feature>
<dbReference type="RefSeq" id="XP_056683164.1">
    <property type="nucleotide sequence ID" value="XM_056827186.1"/>
</dbReference>
<feature type="transmembrane region" description="Helical" evidence="3">
    <location>
        <begin position="312"/>
        <end position="334"/>
    </location>
</feature>
<feature type="transmembrane region" description="Helical" evidence="3">
    <location>
        <begin position="410"/>
        <end position="430"/>
    </location>
</feature>
<dbReference type="PANTHER" id="PTHR31618:SF7">
    <property type="entry name" value="MECHANOSENSITIVE ION CHANNEL PROTEIN"/>
    <property type="match status" value="1"/>
</dbReference>
<evidence type="ECO:0000256" key="3">
    <source>
        <dbReference type="SAM" id="Phobius"/>
    </source>
</evidence>
<feature type="transmembrane region" description="Helical" evidence="3">
    <location>
        <begin position="89"/>
        <end position="107"/>
    </location>
</feature>
<dbReference type="PANTHER" id="PTHR31618">
    <property type="entry name" value="MECHANOSENSITIVE ION CHANNEL PROTEIN 5"/>
    <property type="match status" value="1"/>
</dbReference>
<reference evidence="4" key="1">
    <citation type="journal article" date="2021" name="Nat. Commun.">
        <title>Genomic analyses provide insights into spinach domestication and the genetic basis of agronomic traits.</title>
        <authorList>
            <person name="Cai X."/>
            <person name="Sun X."/>
            <person name="Xu C."/>
            <person name="Sun H."/>
            <person name="Wang X."/>
            <person name="Ge C."/>
            <person name="Zhang Z."/>
            <person name="Wang Q."/>
            <person name="Fei Z."/>
            <person name="Jiao C."/>
            <person name="Wang Q."/>
        </authorList>
    </citation>
    <scope>NUCLEOTIDE SEQUENCE [LARGE SCALE GENOMIC DNA]</scope>
    <source>
        <strain evidence="4">cv. Varoflay</strain>
    </source>
</reference>
<feature type="transmembrane region" description="Helical" evidence="3">
    <location>
        <begin position="234"/>
        <end position="253"/>
    </location>
</feature>
<feature type="transmembrane region" description="Helical" evidence="3">
    <location>
        <begin position="113"/>
        <end position="134"/>
    </location>
</feature>
<dbReference type="InterPro" id="IPR023408">
    <property type="entry name" value="MscS_beta-dom_sf"/>
</dbReference>
<evidence type="ECO:0000313" key="4">
    <source>
        <dbReference type="Proteomes" id="UP000813463"/>
    </source>
</evidence>
<accession>A0ABM3QIH5</accession>
<protein>
    <submittedName>
        <fullName evidence="5">Mechanosensitive ion channel protein 10 isoform X1</fullName>
    </submittedName>
</protein>
<proteinExistence type="inferred from homology"/>
<sequence length="873" mass="100500">MKEYDPSLLADSHPVFSHEVERARPTPTLSQQQFSQATTLEIPTYDSAISPSVAQTRWKFSRHVSHWVIAFFIGYFSMTMKNRSNISGINLLFIPYLLATPFIANVIDRHYNGIILNLLMLLFPIGAICVGLVAGALASPIAIVFLPCLLLSFILVRLLQFIRHGEAYDNLVLLKFYIRTWIYYLYLYLIAPALAIYLTIAWYSRTLQSTFFNGLLLGYSPPTKSKVLGDWQHICSVISGMLIISTILLILAFNYIPRLQLDLLESGINVPEAVLEVADCLNVFIWMKILLKITAAPALKHHKILGLETWKWIQAFIFIVIIYNVITILTRLSVWSLQKYVSHDKPATQKDTATGRSSILHKIFRRRYLVYWGNGMKHSINFILSSSLFLFAWVLYFRSYLKTTPTARKVWEFGTWTCLSFLTCAIFWLIKNCVVLSWEADSIYIRLESKILQGAKQLYFLGIMGRHDYDIFNLLYHDEMPKGQKKWGFIQTFSRLQHMFTFSFVINLNTQYHRKTDAVDEWENDKKLSQKKNNRAKDYLLMQGNQTPTIYGVQQAALYFFMAKSKLLEEKYTSVILKKLESYNQDDDNSSGIEQNLKRLIGEEHWEDFQHQLDEYVGSSESICFETKLTAWMEMAHNNCLFLANTLSSGKEVVDCLNNIISFVLIFASFIMWLLLTGLATTKVLVLISAPLLAGSFMFQNTCKILFEGIMFVYVVHPFNVGDLCIIDEKMMEVRTVGVWRTTFSKIGSQEEVIYSNSELATTSIVNHKTDFDWNESVEVDVGSLSNGKIKNLKEEIEKYLDGNKDKYTPGYNSVEVLTDGDTLKLVVCFRHKVNLKNSNFFKCLKEKRKLRSEFVLEAEKLADRNQNGKSIT</sequence>
<feature type="transmembrane region" description="Helical" evidence="3">
    <location>
        <begin position="657"/>
        <end position="676"/>
    </location>
</feature>
<keyword evidence="3" id="KW-0472">Membrane</keyword>
<dbReference type="GeneID" id="110782971"/>
<feature type="transmembrane region" description="Helical" evidence="3">
    <location>
        <begin position="182"/>
        <end position="203"/>
    </location>
</feature>
<dbReference type="Gene3D" id="2.30.30.60">
    <property type="match status" value="1"/>
</dbReference>
<evidence type="ECO:0000256" key="1">
    <source>
        <dbReference type="ARBA" id="ARBA00004141"/>
    </source>
</evidence>
<feature type="transmembrane region" description="Helical" evidence="3">
    <location>
        <begin position="379"/>
        <end position="398"/>
    </location>
</feature>
<keyword evidence="3" id="KW-0812">Transmembrane</keyword>
<dbReference type="InterPro" id="IPR016688">
    <property type="entry name" value="MscS-like_plants/fungi"/>
</dbReference>
<evidence type="ECO:0000313" key="5">
    <source>
        <dbReference type="RefSeq" id="XP_056683164.1"/>
    </source>
</evidence>
<gene>
    <name evidence="5" type="primary">LOC110782971</name>
</gene>
<comment type="subcellular location">
    <subcellularLocation>
        <location evidence="1">Membrane</location>
        <topology evidence="1">Multi-pass membrane protein</topology>
    </subcellularLocation>
</comment>
<name>A0ABM3QIH5_SPIOL</name>
<keyword evidence="4" id="KW-1185">Reference proteome</keyword>
<evidence type="ECO:0000256" key="2">
    <source>
        <dbReference type="ARBA" id="ARBA00008017"/>
    </source>
</evidence>
<dbReference type="Proteomes" id="UP000813463">
    <property type="component" value="Chromosome 1"/>
</dbReference>
<reference evidence="5" key="2">
    <citation type="submission" date="2025-08" db="UniProtKB">
        <authorList>
            <consortium name="RefSeq"/>
        </authorList>
    </citation>
    <scope>IDENTIFICATION</scope>
    <source>
        <tissue evidence="5">Leaf</tissue>
    </source>
</reference>
<feature type="transmembrane region" description="Helical" evidence="3">
    <location>
        <begin position="60"/>
        <end position="77"/>
    </location>
</feature>